<evidence type="ECO:0000256" key="2">
    <source>
        <dbReference type="ARBA" id="ARBA00007430"/>
    </source>
</evidence>
<dbReference type="NCBIfam" id="NF007773">
    <property type="entry name" value="PRK10459.1"/>
    <property type="match status" value="1"/>
</dbReference>
<dbReference type="Proteomes" id="UP000289660">
    <property type="component" value="Unassembled WGS sequence"/>
</dbReference>
<feature type="transmembrane region" description="Helical" evidence="7">
    <location>
        <begin position="321"/>
        <end position="345"/>
    </location>
</feature>
<feature type="transmembrane region" description="Helical" evidence="7">
    <location>
        <begin position="414"/>
        <end position="437"/>
    </location>
</feature>
<comment type="subcellular location">
    <subcellularLocation>
        <location evidence="1">Cell membrane</location>
        <topology evidence="1">Multi-pass membrane protein</topology>
    </subcellularLocation>
</comment>
<evidence type="ECO:0000256" key="1">
    <source>
        <dbReference type="ARBA" id="ARBA00004651"/>
    </source>
</evidence>
<feature type="transmembrane region" description="Helical" evidence="7">
    <location>
        <begin position="357"/>
        <end position="377"/>
    </location>
</feature>
<feature type="transmembrane region" description="Helical" evidence="7">
    <location>
        <begin position="443"/>
        <end position="463"/>
    </location>
</feature>
<feature type="transmembrane region" description="Helical" evidence="7">
    <location>
        <begin position="81"/>
        <end position="107"/>
    </location>
</feature>
<dbReference type="Pfam" id="PF13440">
    <property type="entry name" value="Polysacc_synt_3"/>
    <property type="match status" value="1"/>
</dbReference>
<dbReference type="RefSeq" id="WP_130758103.1">
    <property type="nucleotide sequence ID" value="NZ_BIFY01000095.1"/>
</dbReference>
<evidence type="ECO:0000256" key="4">
    <source>
        <dbReference type="ARBA" id="ARBA00022692"/>
    </source>
</evidence>
<evidence type="ECO:0000256" key="7">
    <source>
        <dbReference type="SAM" id="Phobius"/>
    </source>
</evidence>
<reference evidence="9" key="1">
    <citation type="submission" date="2018-12" db="EMBL/GenBank/DDBJ databases">
        <title>Genome sequence of Microcystis aeruginosa NIES-4285.</title>
        <authorList>
            <person name="Tanabe Y."/>
        </authorList>
    </citation>
    <scope>NUCLEOTIDE SEQUENCE [LARGE SCALE GENOMIC DNA]</scope>
    <source>
        <strain evidence="9">NIES-4285</strain>
    </source>
</reference>
<feature type="transmembrane region" description="Helical" evidence="7">
    <location>
        <begin position="113"/>
        <end position="135"/>
    </location>
</feature>
<feature type="transmembrane region" description="Helical" evidence="7">
    <location>
        <begin position="383"/>
        <end position="402"/>
    </location>
</feature>
<feature type="transmembrane region" description="Helical" evidence="7">
    <location>
        <begin position="147"/>
        <end position="167"/>
    </location>
</feature>
<comment type="similarity">
    <text evidence="2">Belongs to the polysaccharide synthase family.</text>
</comment>
<dbReference type="PANTHER" id="PTHR30250:SF10">
    <property type="entry name" value="LIPOPOLYSACCHARIDE BIOSYNTHESIS PROTEIN WZXC"/>
    <property type="match status" value="1"/>
</dbReference>
<dbReference type="EMBL" id="BIFY01000095">
    <property type="protein sequence ID" value="GCE61923.1"/>
    <property type="molecule type" value="Genomic_DNA"/>
</dbReference>
<keyword evidence="6 7" id="KW-0472">Membrane</keyword>
<sequence length="479" mass="52990">MRLVNKTVFAIKWSSISQVSRQIMQLVTTAVLARLLSPSDFGLVGMATITIGFVGIFSDLGTSSAIIQRKNLSDSLLNSLFWINVVFGLLAMVILLVVAPLVANFYQEPRVTLVLRVLSFTFLMSGISILQKAILERNLAFNTSAKIEISAVVAGSLLGISTAVMGWGVWSLVTQSLAVVSLTTILLWTVSKWQPKLAFSWEEVQEVSSYSLNLTAFSIFNYFARNADYILIGRFLGSQDLGYYTLAYRLMLYPLQNVSAVIGRVMFPALSKLQDDNARFSFAYLKMSSTIALISFPLMVSLWALAKPFILTFFGQQWQPVILLLMILALVGMSQSIMTTVGIIYQVKGRTDWLFRWGIGAAMLTIISFLIGLQWGIVGVAAAYAITTLILTYPNFAIPFRLIHLPVRDLGAVLWRPLVASLIMLGLLLVVGFLLPANLASGWVLGISVPIGCITYLLASWWLNRKQIQQLFDLVGLKK</sequence>
<dbReference type="AlphaFoldDB" id="A0A402DI63"/>
<proteinExistence type="inferred from homology"/>
<organism evidence="8 9">
    <name type="scientific">Microcystis aeruginosa NIES-4285</name>
    <dbReference type="NCBI Taxonomy" id="2497681"/>
    <lineage>
        <taxon>Bacteria</taxon>
        <taxon>Bacillati</taxon>
        <taxon>Cyanobacteriota</taxon>
        <taxon>Cyanophyceae</taxon>
        <taxon>Oscillatoriophycideae</taxon>
        <taxon>Chroococcales</taxon>
        <taxon>Microcystaceae</taxon>
        <taxon>Microcystis</taxon>
    </lineage>
</organism>
<keyword evidence="5 7" id="KW-1133">Transmembrane helix</keyword>
<comment type="caution">
    <text evidence="8">The sequence shown here is derived from an EMBL/GenBank/DDBJ whole genome shotgun (WGS) entry which is preliminary data.</text>
</comment>
<feature type="transmembrane region" description="Helical" evidence="7">
    <location>
        <begin position="41"/>
        <end position="60"/>
    </location>
</feature>
<evidence type="ECO:0000313" key="9">
    <source>
        <dbReference type="Proteomes" id="UP000289660"/>
    </source>
</evidence>
<evidence type="ECO:0000313" key="8">
    <source>
        <dbReference type="EMBL" id="GCE61923.1"/>
    </source>
</evidence>
<protein>
    <submittedName>
        <fullName evidence="8">Teichuronic acid biosynthesis protein TuaB</fullName>
    </submittedName>
</protein>
<name>A0A402DI63_MICAE</name>
<keyword evidence="3" id="KW-1003">Cell membrane</keyword>
<evidence type="ECO:0000256" key="5">
    <source>
        <dbReference type="ARBA" id="ARBA00022989"/>
    </source>
</evidence>
<dbReference type="InterPro" id="IPR050833">
    <property type="entry name" value="Poly_Biosynth_Transport"/>
</dbReference>
<evidence type="ECO:0000256" key="3">
    <source>
        <dbReference type="ARBA" id="ARBA00022475"/>
    </source>
</evidence>
<keyword evidence="4 7" id="KW-0812">Transmembrane</keyword>
<evidence type="ECO:0000256" key="6">
    <source>
        <dbReference type="ARBA" id="ARBA00023136"/>
    </source>
</evidence>
<accession>A0A402DI63</accession>
<dbReference type="CDD" id="cd13127">
    <property type="entry name" value="MATE_tuaB_like"/>
    <property type="match status" value="1"/>
</dbReference>
<dbReference type="GO" id="GO:0005886">
    <property type="term" value="C:plasma membrane"/>
    <property type="evidence" value="ECO:0007669"/>
    <property type="project" value="UniProtKB-SubCell"/>
</dbReference>
<gene>
    <name evidence="8" type="primary">tuaB</name>
    <name evidence="8" type="ORF">MiAbB_03866</name>
</gene>
<dbReference type="PANTHER" id="PTHR30250">
    <property type="entry name" value="PST FAMILY PREDICTED COLANIC ACID TRANSPORTER"/>
    <property type="match status" value="1"/>
</dbReference>
<feature type="transmembrane region" description="Helical" evidence="7">
    <location>
        <begin position="291"/>
        <end position="315"/>
    </location>
</feature>